<dbReference type="PANTHER" id="PTHR36616">
    <property type="entry name" value="BNAC07G32700D PROTEIN"/>
    <property type="match status" value="1"/>
</dbReference>
<evidence type="ECO:0000313" key="2">
    <source>
        <dbReference type="EMBL" id="ABK21430.1"/>
    </source>
</evidence>
<dbReference type="AlphaFoldDB" id="A9NLB9"/>
<sequence length="78" mass="9348">MLQVILALGFSAAPLTLYLPPFRQLTCFLGRVDEVRGDAWDYVRTRYPRLWNGNAWRRIYYRCARFFGVRPPLPTRRR</sequence>
<protein>
    <submittedName>
        <fullName evidence="2">Uncharacterized protein</fullName>
    </submittedName>
</protein>
<evidence type="ECO:0000256" key="1">
    <source>
        <dbReference type="SAM" id="SignalP"/>
    </source>
</evidence>
<feature type="chain" id="PRO_5002739466" evidence="1">
    <location>
        <begin position="19"/>
        <end position="78"/>
    </location>
</feature>
<name>A9NLB9_PICSI</name>
<accession>A9NLB9</accession>
<proteinExistence type="evidence at transcript level"/>
<reference evidence="2" key="1">
    <citation type="journal article" date="2008" name="BMC Genomics">
        <title>A conifer genomics resource of 200,000 spruce (Picea spp.) ESTs and 6,464 high-quality, sequence-finished full-length cDNAs for Sitka spruce (Picea sitchensis).</title>
        <authorList>
            <person name="Ralph S.G."/>
            <person name="Chun H.J."/>
            <person name="Kolosova N."/>
            <person name="Cooper D."/>
            <person name="Oddy C."/>
            <person name="Ritland C.E."/>
            <person name="Kirkpatrick R."/>
            <person name="Moore R."/>
            <person name="Barber S."/>
            <person name="Holt R.A."/>
            <person name="Jones S.J."/>
            <person name="Marra M.A."/>
            <person name="Douglas C.J."/>
            <person name="Ritland K."/>
            <person name="Bohlmann J."/>
        </authorList>
    </citation>
    <scope>NUCLEOTIDE SEQUENCE</scope>
    <source>
        <tissue evidence="2">Green portion of the leader tissue</tissue>
    </source>
</reference>
<dbReference type="PANTHER" id="PTHR36616:SF4">
    <property type="entry name" value="OS03G0174800 PROTEIN"/>
    <property type="match status" value="1"/>
</dbReference>
<dbReference type="EMBL" id="EF082051">
    <property type="protein sequence ID" value="ABK21430.1"/>
    <property type="molecule type" value="mRNA"/>
</dbReference>
<organism evidence="2">
    <name type="scientific">Picea sitchensis</name>
    <name type="common">Sitka spruce</name>
    <name type="synonym">Pinus sitchensis</name>
    <dbReference type="NCBI Taxonomy" id="3332"/>
    <lineage>
        <taxon>Eukaryota</taxon>
        <taxon>Viridiplantae</taxon>
        <taxon>Streptophyta</taxon>
        <taxon>Embryophyta</taxon>
        <taxon>Tracheophyta</taxon>
        <taxon>Spermatophyta</taxon>
        <taxon>Pinopsida</taxon>
        <taxon>Pinidae</taxon>
        <taxon>Conifers I</taxon>
        <taxon>Pinales</taxon>
        <taxon>Pinaceae</taxon>
        <taxon>Picea</taxon>
    </lineage>
</organism>
<feature type="signal peptide" evidence="1">
    <location>
        <begin position="1"/>
        <end position="18"/>
    </location>
</feature>
<keyword evidence="1" id="KW-0732">Signal</keyword>